<dbReference type="Proteomes" id="UP000239434">
    <property type="component" value="Unassembled WGS sequence"/>
</dbReference>
<dbReference type="RefSeq" id="WP_105740588.1">
    <property type="nucleotide sequence ID" value="NZ_PVBR01000002.1"/>
</dbReference>
<evidence type="ECO:0000313" key="1">
    <source>
        <dbReference type="EMBL" id="PRD45335.1"/>
    </source>
</evidence>
<organism evidence="1 2">
    <name type="scientific">Phyllobacterium phragmitis</name>
    <dbReference type="NCBI Taxonomy" id="2670329"/>
    <lineage>
        <taxon>Bacteria</taxon>
        <taxon>Pseudomonadati</taxon>
        <taxon>Pseudomonadota</taxon>
        <taxon>Alphaproteobacteria</taxon>
        <taxon>Hyphomicrobiales</taxon>
        <taxon>Phyllobacteriaceae</taxon>
        <taxon>Phyllobacterium</taxon>
    </lineage>
</organism>
<dbReference type="EMBL" id="PVBR01000002">
    <property type="protein sequence ID" value="PRD45335.1"/>
    <property type="molecule type" value="Genomic_DNA"/>
</dbReference>
<protein>
    <submittedName>
        <fullName evidence="1">Uncharacterized protein</fullName>
    </submittedName>
</protein>
<reference evidence="1 2" key="1">
    <citation type="submission" date="2018-02" db="EMBL/GenBank/DDBJ databases">
        <title>The draft genome of Phyllobacterium sp. 1N-3.</title>
        <authorList>
            <person name="Liu L."/>
            <person name="Li L."/>
            <person name="Zhang X."/>
            <person name="Wang T."/>
            <person name="Liang L."/>
        </authorList>
    </citation>
    <scope>NUCLEOTIDE SEQUENCE [LARGE SCALE GENOMIC DNA]</scope>
    <source>
        <strain evidence="1 2">1N-3</strain>
    </source>
</reference>
<proteinExistence type="predicted"/>
<accession>A0A2S9IXT5</accession>
<dbReference type="AlphaFoldDB" id="A0A2S9IXT5"/>
<sequence length="214" mass="23206">MSALPLSAVYDRLPIMTCNFSIQRNDETDEIGSGDFWQAELSKPRWAADVTLARGRHQELKEAAARIRMLDGARQSFLMCDPTSLYPYADPRGTIFGASTVSIREIGPDRVTARMQGFPAGYVLTIGDKLQVTYSNGQQHAYVEVDASAVASAAGNLDVAIFPRLSVLIAANDPVTIIRPACPVVVMPNSHNPGTARRAITEGAAFKVTQKVRV</sequence>
<gene>
    <name evidence="1" type="ORF">C5748_03830</name>
</gene>
<name>A0A2S9IXT5_9HYPH</name>
<comment type="caution">
    <text evidence="1">The sequence shown here is derived from an EMBL/GenBank/DDBJ whole genome shotgun (WGS) entry which is preliminary data.</text>
</comment>
<evidence type="ECO:0000313" key="2">
    <source>
        <dbReference type="Proteomes" id="UP000239434"/>
    </source>
</evidence>
<keyword evidence="2" id="KW-1185">Reference proteome</keyword>